<evidence type="ECO:0000256" key="1">
    <source>
        <dbReference type="SAM" id="MobiDB-lite"/>
    </source>
</evidence>
<evidence type="ECO:0000313" key="2">
    <source>
        <dbReference type="EMBL" id="GMH29170.1"/>
    </source>
</evidence>
<gene>
    <name evidence="2" type="ORF">Nepgr_031013</name>
</gene>
<dbReference type="Proteomes" id="UP001279734">
    <property type="component" value="Unassembled WGS sequence"/>
</dbReference>
<protein>
    <submittedName>
        <fullName evidence="2">Uncharacterized protein</fullName>
    </submittedName>
</protein>
<dbReference type="EMBL" id="BSYO01000036">
    <property type="protein sequence ID" value="GMH29170.1"/>
    <property type="molecule type" value="Genomic_DNA"/>
</dbReference>
<proteinExistence type="predicted"/>
<comment type="caution">
    <text evidence="2">The sequence shown here is derived from an EMBL/GenBank/DDBJ whole genome shotgun (WGS) entry which is preliminary data.</text>
</comment>
<evidence type="ECO:0000313" key="3">
    <source>
        <dbReference type="Proteomes" id="UP001279734"/>
    </source>
</evidence>
<feature type="compositionally biased region" description="Basic residues" evidence="1">
    <location>
        <begin position="61"/>
        <end position="70"/>
    </location>
</feature>
<feature type="region of interest" description="Disordered" evidence="1">
    <location>
        <begin position="53"/>
        <end position="76"/>
    </location>
</feature>
<organism evidence="2 3">
    <name type="scientific">Nepenthes gracilis</name>
    <name type="common">Slender pitcher plant</name>
    <dbReference type="NCBI Taxonomy" id="150966"/>
    <lineage>
        <taxon>Eukaryota</taxon>
        <taxon>Viridiplantae</taxon>
        <taxon>Streptophyta</taxon>
        <taxon>Embryophyta</taxon>
        <taxon>Tracheophyta</taxon>
        <taxon>Spermatophyta</taxon>
        <taxon>Magnoliopsida</taxon>
        <taxon>eudicotyledons</taxon>
        <taxon>Gunneridae</taxon>
        <taxon>Pentapetalae</taxon>
        <taxon>Caryophyllales</taxon>
        <taxon>Nepenthaceae</taxon>
        <taxon>Nepenthes</taxon>
    </lineage>
</organism>
<name>A0AAD3TGI3_NEPGR</name>
<accession>A0AAD3TGI3</accession>
<reference evidence="2" key="1">
    <citation type="submission" date="2023-05" db="EMBL/GenBank/DDBJ databases">
        <title>Nepenthes gracilis genome sequencing.</title>
        <authorList>
            <person name="Fukushima K."/>
        </authorList>
    </citation>
    <scope>NUCLEOTIDE SEQUENCE</scope>
    <source>
        <strain evidence="2">SING2019-196</strain>
    </source>
</reference>
<feature type="compositionally biased region" description="Basic and acidic residues" evidence="1">
    <location>
        <begin position="7"/>
        <end position="20"/>
    </location>
</feature>
<keyword evidence="3" id="KW-1185">Reference proteome</keyword>
<dbReference type="AlphaFoldDB" id="A0AAD3TGI3"/>
<sequence length="76" mass="9266">MKHSMKLAREDDEGRTGKEEEFEIRRRGMRWRRQRRKRRSGDLRYIGERLSVRQPSSWPSRRGKMRKLRLSSHIGG</sequence>
<feature type="region of interest" description="Disordered" evidence="1">
    <location>
        <begin position="1"/>
        <end position="20"/>
    </location>
</feature>